<dbReference type="InterPro" id="IPR050242">
    <property type="entry name" value="JAMM_MPN+_peptidase_M67A"/>
</dbReference>
<evidence type="ECO:0000313" key="3">
    <source>
        <dbReference type="EMBL" id="GLC57853.1"/>
    </source>
</evidence>
<gene>
    <name evidence="3" type="primary">PLEST011252</name>
    <name evidence="3" type="ORF">PLESTB_001281000</name>
</gene>
<keyword evidence="1" id="KW-0175">Coiled coil</keyword>
<dbReference type="Proteomes" id="UP001165080">
    <property type="component" value="Unassembled WGS sequence"/>
</dbReference>
<dbReference type="Pfam" id="PF18110">
    <property type="entry name" value="BRCC36_C"/>
    <property type="match status" value="1"/>
</dbReference>
<dbReference type="InterPro" id="IPR037518">
    <property type="entry name" value="MPN"/>
</dbReference>
<dbReference type="PANTHER" id="PTHR10410">
    <property type="entry name" value="EUKARYOTIC TRANSLATION INITIATION FACTOR 3 -RELATED"/>
    <property type="match status" value="1"/>
</dbReference>
<dbReference type="SMART" id="SM00232">
    <property type="entry name" value="JAB_MPN"/>
    <property type="match status" value="1"/>
</dbReference>
<dbReference type="EMBL" id="BRXU01000020">
    <property type="protein sequence ID" value="GLC57853.1"/>
    <property type="molecule type" value="Genomic_DNA"/>
</dbReference>
<proteinExistence type="predicted"/>
<sequence length="320" mass="33944">MSLDRVEVTQEVLLAMLSHAHSTESEEVMGLLLGDMRDEPPSSGGGGFVCRVSLAFPQIRTDRRKDRVETSPEQMARCSAHAERLSRETGERVRVVGWYHSHPHITVLPSHVDVRTQAMYQLLDPGFVGLIVSTFNRDAASQAGTVQLTAFQSLPEGGEAGGGGGGPVGPLVRKEVAVAVVPSLTRLEKSFSDVRAVQSTLMIEETEVYQRALAVAAATMAAAGGSTGASPGSFLELTEVHHAGVYQAQMVRLVEASLRPTLTSLATLLNQQRTQQQQLEEQVRQLEARLARASGGCVAAGKAGLAAVDGEEAAVVAVGQ</sequence>
<reference evidence="3 4" key="1">
    <citation type="journal article" date="2023" name="Commun. Biol.">
        <title>Reorganization of the ancestral sex-determining regions during the evolution of trioecy in Pleodorina starrii.</title>
        <authorList>
            <person name="Takahashi K."/>
            <person name="Suzuki S."/>
            <person name="Kawai-Toyooka H."/>
            <person name="Yamamoto K."/>
            <person name="Hamaji T."/>
            <person name="Ootsuki R."/>
            <person name="Yamaguchi H."/>
            <person name="Kawachi M."/>
            <person name="Higashiyama T."/>
            <person name="Nozaki H."/>
        </authorList>
    </citation>
    <scope>NUCLEOTIDE SEQUENCE [LARGE SCALE GENOMIC DNA]</scope>
    <source>
        <strain evidence="3 4">NIES-4479</strain>
    </source>
</reference>
<evidence type="ECO:0000259" key="2">
    <source>
        <dbReference type="PROSITE" id="PS50249"/>
    </source>
</evidence>
<dbReference type="Gene3D" id="3.40.140.10">
    <property type="entry name" value="Cytidine Deaminase, domain 2"/>
    <property type="match status" value="1"/>
</dbReference>
<organism evidence="3 4">
    <name type="scientific">Pleodorina starrii</name>
    <dbReference type="NCBI Taxonomy" id="330485"/>
    <lineage>
        <taxon>Eukaryota</taxon>
        <taxon>Viridiplantae</taxon>
        <taxon>Chlorophyta</taxon>
        <taxon>core chlorophytes</taxon>
        <taxon>Chlorophyceae</taxon>
        <taxon>CS clade</taxon>
        <taxon>Chlamydomonadales</taxon>
        <taxon>Volvocaceae</taxon>
        <taxon>Pleodorina</taxon>
    </lineage>
</organism>
<keyword evidence="4" id="KW-1185">Reference proteome</keyword>
<dbReference type="Pfam" id="PF01398">
    <property type="entry name" value="JAB"/>
    <property type="match status" value="1"/>
</dbReference>
<dbReference type="AlphaFoldDB" id="A0A9W6F692"/>
<evidence type="ECO:0000256" key="1">
    <source>
        <dbReference type="SAM" id="Coils"/>
    </source>
</evidence>
<comment type="caution">
    <text evidence="3">The sequence shown here is derived from an EMBL/GenBank/DDBJ whole genome shotgun (WGS) entry which is preliminary data.</text>
</comment>
<feature type="coiled-coil region" evidence="1">
    <location>
        <begin position="262"/>
        <end position="296"/>
    </location>
</feature>
<dbReference type="InterPro" id="IPR040749">
    <property type="entry name" value="BRCC36_C"/>
</dbReference>
<feature type="domain" description="MPN" evidence="2">
    <location>
        <begin position="6"/>
        <end position="157"/>
    </location>
</feature>
<protein>
    <recommendedName>
        <fullName evidence="2">MPN domain-containing protein</fullName>
    </recommendedName>
</protein>
<dbReference type="SUPFAM" id="SSF102712">
    <property type="entry name" value="JAB1/MPN domain"/>
    <property type="match status" value="1"/>
</dbReference>
<evidence type="ECO:0000313" key="4">
    <source>
        <dbReference type="Proteomes" id="UP001165080"/>
    </source>
</evidence>
<dbReference type="InterPro" id="IPR000555">
    <property type="entry name" value="JAMM/MPN+_dom"/>
</dbReference>
<accession>A0A9W6F692</accession>
<name>A0A9W6F692_9CHLO</name>
<dbReference type="GO" id="GO:0008237">
    <property type="term" value="F:metallopeptidase activity"/>
    <property type="evidence" value="ECO:0007669"/>
    <property type="project" value="InterPro"/>
</dbReference>
<dbReference type="PROSITE" id="PS50249">
    <property type="entry name" value="MPN"/>
    <property type="match status" value="1"/>
</dbReference>